<feature type="chain" id="PRO_5003241643" evidence="1">
    <location>
        <begin position="22"/>
        <end position="66"/>
    </location>
</feature>
<dbReference type="AlphaFoldDB" id="E9L817"/>
<evidence type="ECO:0000256" key="1">
    <source>
        <dbReference type="SAM" id="SignalP"/>
    </source>
</evidence>
<dbReference type="EMBL" id="HM753540">
    <property type="protein sequence ID" value="ADV76232.1"/>
    <property type="molecule type" value="mRNA"/>
</dbReference>
<name>E9L817_LOALO</name>
<organism evidence="2">
    <name type="scientific">Loa loa</name>
    <name type="common">Eye worm</name>
    <name type="synonym">Filaria loa</name>
    <dbReference type="NCBI Taxonomy" id="7209"/>
    <lineage>
        <taxon>Eukaryota</taxon>
        <taxon>Metazoa</taxon>
        <taxon>Ecdysozoa</taxon>
        <taxon>Nematoda</taxon>
        <taxon>Chromadorea</taxon>
        <taxon>Rhabditida</taxon>
        <taxon>Spirurina</taxon>
        <taxon>Spiruromorpha</taxon>
        <taxon>Filarioidea</taxon>
        <taxon>Onchocercidae</taxon>
        <taxon>Loa</taxon>
    </lineage>
</organism>
<sequence length="66" mass="8156">MTMKRSSLTFLFLIRRQLKLAQDSQNRKKFTPVREWDRGKVLYDRWITKQRDERDDEFAPPSSYFK</sequence>
<evidence type="ECO:0000313" key="2">
    <source>
        <dbReference type="EMBL" id="ADV76232.1"/>
    </source>
</evidence>
<reference evidence="2" key="1">
    <citation type="submission" date="2010-07" db="EMBL/GenBank/DDBJ databases">
        <title>Rapid molecular assays for specific detection and quantitation of Loa loa microfilaremia.</title>
        <authorList>
            <person name="Fink D.L."/>
            <person name="Kamgno J."/>
            <person name="Nutman T.B."/>
        </authorList>
    </citation>
    <scope>NUCLEOTIDE SEQUENCE</scope>
</reference>
<protein>
    <submittedName>
        <fullName evidence="2">Uncharacterized protein</fullName>
    </submittedName>
</protein>
<proteinExistence type="evidence at transcript level"/>
<feature type="signal peptide" evidence="1">
    <location>
        <begin position="1"/>
        <end position="21"/>
    </location>
</feature>
<accession>E9L817</accession>
<keyword evidence="1" id="KW-0732">Signal</keyword>